<dbReference type="AlphaFoldDB" id="A0A1I0RXW8"/>
<dbReference type="EC" id="2.3.1.82" evidence="2"/>
<proteinExistence type="predicted"/>
<dbReference type="PANTHER" id="PTHR43072:SF60">
    <property type="entry name" value="L-2,4-DIAMINOBUTYRIC ACID ACETYLTRANSFERASE"/>
    <property type="match status" value="1"/>
</dbReference>
<dbReference type="SUPFAM" id="SSF55729">
    <property type="entry name" value="Acyl-CoA N-acyltransferases (Nat)"/>
    <property type="match status" value="1"/>
</dbReference>
<comment type="catalytic activity">
    <reaction evidence="8">
        <text>kanamycin B + acetyl-CoA = N(6')-acetylkanamycin B + CoA + H(+)</text>
        <dbReference type="Rhea" id="RHEA:16449"/>
        <dbReference type="ChEBI" id="CHEBI:15378"/>
        <dbReference type="ChEBI" id="CHEBI:57287"/>
        <dbReference type="ChEBI" id="CHEBI:57288"/>
        <dbReference type="ChEBI" id="CHEBI:58390"/>
        <dbReference type="ChEBI" id="CHEBI:58549"/>
        <dbReference type="EC" id="2.3.1.82"/>
    </reaction>
</comment>
<evidence type="ECO:0000256" key="2">
    <source>
        <dbReference type="ARBA" id="ARBA00012888"/>
    </source>
</evidence>
<keyword evidence="5" id="KW-0046">Antibiotic resistance</keyword>
<dbReference type="InterPro" id="IPR016181">
    <property type="entry name" value="Acyl_CoA_acyltransferase"/>
</dbReference>
<dbReference type="GO" id="GO:0047663">
    <property type="term" value="F:aminoglycoside 6'-N-acetyltransferase activity"/>
    <property type="evidence" value="ECO:0007669"/>
    <property type="project" value="UniProtKB-EC"/>
</dbReference>
<dbReference type="STRING" id="99656.SAMN05421659_1337"/>
<reference evidence="10 11" key="1">
    <citation type="submission" date="2016-10" db="EMBL/GenBank/DDBJ databases">
        <authorList>
            <person name="de Groot N.N."/>
        </authorList>
    </citation>
    <scope>NUCLEOTIDE SEQUENCE [LARGE SCALE GENOMIC DNA]</scope>
    <source>
        <strain evidence="10 11">DSM 9179</strain>
    </source>
</reference>
<sequence>MIRRATEKDILAIAEMAIMMWKDNTIEGLAESFTEIIHNEESAIFLILIEHETVGFAQCQMRYDYVEGTDSSPIGYLEGIFIMADFRRQGFAKRLLEKCEEWAKEKGCFEFASDCELDNESSREFHMRVGFKEANRIICFTKLL</sequence>
<dbReference type="RefSeq" id="WP_092458396.1">
    <property type="nucleotide sequence ID" value="NZ_FOJI01000033.1"/>
</dbReference>
<evidence type="ECO:0000256" key="7">
    <source>
        <dbReference type="ARBA" id="ARBA00029660"/>
    </source>
</evidence>
<dbReference type="CDD" id="cd04301">
    <property type="entry name" value="NAT_SF"/>
    <property type="match status" value="1"/>
</dbReference>
<evidence type="ECO:0000256" key="4">
    <source>
        <dbReference type="ARBA" id="ARBA00022679"/>
    </source>
</evidence>
<dbReference type="PANTHER" id="PTHR43072">
    <property type="entry name" value="N-ACETYLTRANSFERASE"/>
    <property type="match status" value="1"/>
</dbReference>
<evidence type="ECO:0000256" key="3">
    <source>
        <dbReference type="ARBA" id="ARBA00017677"/>
    </source>
</evidence>
<evidence type="ECO:0000313" key="11">
    <source>
        <dbReference type="Proteomes" id="UP000199701"/>
    </source>
</evidence>
<keyword evidence="11" id="KW-1185">Reference proteome</keyword>
<comment type="subunit">
    <text evidence="1">Homodimer.</text>
</comment>
<evidence type="ECO:0000259" key="9">
    <source>
        <dbReference type="PROSITE" id="PS51186"/>
    </source>
</evidence>
<feature type="domain" description="N-acetyltransferase" evidence="9">
    <location>
        <begin position="1"/>
        <end position="144"/>
    </location>
</feature>
<protein>
    <recommendedName>
        <fullName evidence="3">Aminoglycoside N(6')-acetyltransferase type 1</fullName>
        <ecNumber evidence="2">2.3.1.82</ecNumber>
    </recommendedName>
    <alternativeName>
        <fullName evidence="7">Aminoglycoside resistance protein</fullName>
    </alternativeName>
</protein>
<gene>
    <name evidence="10" type="ORF">SAMN05421659_1337</name>
</gene>
<keyword evidence="6" id="KW-0012">Acyltransferase</keyword>
<evidence type="ECO:0000313" key="10">
    <source>
        <dbReference type="EMBL" id="SEW46469.1"/>
    </source>
</evidence>
<dbReference type="EMBL" id="FOJI01000033">
    <property type="protein sequence ID" value="SEW46469.1"/>
    <property type="molecule type" value="Genomic_DNA"/>
</dbReference>
<dbReference type="OrthoDB" id="118633at2"/>
<evidence type="ECO:0000256" key="6">
    <source>
        <dbReference type="ARBA" id="ARBA00023315"/>
    </source>
</evidence>
<dbReference type="InterPro" id="IPR024170">
    <property type="entry name" value="Aminoglycoside_N6-AcTrfrase"/>
</dbReference>
<dbReference type="PROSITE" id="PS51186">
    <property type="entry name" value="GNAT"/>
    <property type="match status" value="1"/>
</dbReference>
<evidence type="ECO:0000256" key="1">
    <source>
        <dbReference type="ARBA" id="ARBA00011738"/>
    </source>
</evidence>
<dbReference type="NCBIfam" id="NF043067">
    <property type="entry name" value="AAC_6p_group_E"/>
    <property type="match status" value="1"/>
</dbReference>
<dbReference type="GO" id="GO:0046677">
    <property type="term" value="P:response to antibiotic"/>
    <property type="evidence" value="ECO:0007669"/>
    <property type="project" value="UniProtKB-KW"/>
</dbReference>
<dbReference type="Proteomes" id="UP000199701">
    <property type="component" value="Unassembled WGS sequence"/>
</dbReference>
<accession>A0A1I0RXW8</accession>
<name>A0A1I0RXW8_9FIRM</name>
<dbReference type="Gene3D" id="3.40.630.30">
    <property type="match status" value="1"/>
</dbReference>
<evidence type="ECO:0000256" key="8">
    <source>
        <dbReference type="ARBA" id="ARBA00048923"/>
    </source>
</evidence>
<dbReference type="Pfam" id="PF00583">
    <property type="entry name" value="Acetyltransf_1"/>
    <property type="match status" value="1"/>
</dbReference>
<dbReference type="PIRSF" id="PIRSF000452">
    <property type="entry name" value="6-N-acetyltransf"/>
    <property type="match status" value="1"/>
</dbReference>
<organism evidence="10 11">
    <name type="scientific">[Clostridium] fimetarium</name>
    <dbReference type="NCBI Taxonomy" id="99656"/>
    <lineage>
        <taxon>Bacteria</taxon>
        <taxon>Bacillati</taxon>
        <taxon>Bacillota</taxon>
        <taxon>Clostridia</taxon>
        <taxon>Lachnospirales</taxon>
        <taxon>Lachnospiraceae</taxon>
    </lineage>
</organism>
<evidence type="ECO:0000256" key="5">
    <source>
        <dbReference type="ARBA" id="ARBA00023251"/>
    </source>
</evidence>
<keyword evidence="4 10" id="KW-0808">Transferase</keyword>
<dbReference type="InterPro" id="IPR000182">
    <property type="entry name" value="GNAT_dom"/>
</dbReference>